<dbReference type="GO" id="GO:0005634">
    <property type="term" value="C:nucleus"/>
    <property type="evidence" value="ECO:0007669"/>
    <property type="project" value="UniProtKB-SubCell"/>
</dbReference>
<organism evidence="6">
    <name type="scientific">Amphimedon queenslandica</name>
    <name type="common">Sponge</name>
    <dbReference type="NCBI Taxonomy" id="400682"/>
    <lineage>
        <taxon>Eukaryota</taxon>
        <taxon>Metazoa</taxon>
        <taxon>Porifera</taxon>
        <taxon>Demospongiae</taxon>
        <taxon>Heteroscleromorpha</taxon>
        <taxon>Haplosclerida</taxon>
        <taxon>Niphatidae</taxon>
        <taxon>Amphimedon</taxon>
    </lineage>
</organism>
<sequence length="275" mass="31259">MTESYLGVTAHFFANHQRYKATLAVRHFESPLTGDIILNLVKIVLNDWDILCSQVGKIVTDNGSNMMKAFKETINYSSDDDMTDTDSDTESDILVVDPLESEDEGTNYNNHHNDQPDVSDTTENVIEFDDNEEEHNDAFATEEYQCLPCFSHPLQLIVAKFDDVKPCKEAISIRKKLVSCFDKSVKATEMLNKLSDKMLIGDCPTRWSSTYLLLKQLLVVRPHVESVMSKLEWDGPQAHHWKAIESIVMLLEPFAEYTALCGGDIYIVLYQHSLN</sequence>
<dbReference type="InterPro" id="IPR052035">
    <property type="entry name" value="ZnF_BED_domain_contain"/>
</dbReference>
<evidence type="ECO:0000256" key="1">
    <source>
        <dbReference type="ARBA" id="ARBA00004123"/>
    </source>
</evidence>
<dbReference type="SUPFAM" id="SSF53098">
    <property type="entry name" value="Ribonuclease H-like"/>
    <property type="match status" value="1"/>
</dbReference>
<keyword evidence="3" id="KW-0863">Zinc-finger</keyword>
<dbReference type="AlphaFoldDB" id="A0A1X7VJG8"/>
<dbReference type="GO" id="GO:0008270">
    <property type="term" value="F:zinc ion binding"/>
    <property type="evidence" value="ECO:0007669"/>
    <property type="project" value="UniProtKB-KW"/>
</dbReference>
<dbReference type="PANTHER" id="PTHR46481:SF10">
    <property type="entry name" value="ZINC FINGER BED DOMAIN-CONTAINING PROTEIN 39"/>
    <property type="match status" value="1"/>
</dbReference>
<dbReference type="InParanoid" id="A0A1X7VJG8"/>
<evidence type="ECO:0000256" key="4">
    <source>
        <dbReference type="ARBA" id="ARBA00022833"/>
    </source>
</evidence>
<evidence type="ECO:0000313" key="6">
    <source>
        <dbReference type="EnsemblMetazoa" id="Aqu2.1.40069_001"/>
    </source>
</evidence>
<evidence type="ECO:0000256" key="3">
    <source>
        <dbReference type="ARBA" id="ARBA00022771"/>
    </source>
</evidence>
<comment type="subcellular location">
    <subcellularLocation>
        <location evidence="1">Nucleus</location>
    </subcellularLocation>
</comment>
<evidence type="ECO:0000256" key="5">
    <source>
        <dbReference type="ARBA" id="ARBA00023242"/>
    </source>
</evidence>
<name>A0A1X7VJG8_AMPQE</name>
<accession>A0A1X7VJG8</accession>
<reference evidence="6" key="1">
    <citation type="submission" date="2017-05" db="UniProtKB">
        <authorList>
            <consortium name="EnsemblMetazoa"/>
        </authorList>
    </citation>
    <scope>IDENTIFICATION</scope>
</reference>
<dbReference type="PANTHER" id="PTHR46481">
    <property type="entry name" value="ZINC FINGER BED DOMAIN-CONTAINING PROTEIN 4"/>
    <property type="match status" value="1"/>
</dbReference>
<dbReference type="EnsemblMetazoa" id="Aqu2.1.40069_001">
    <property type="protein sequence ID" value="Aqu2.1.40069_001"/>
    <property type="gene ID" value="Aqu2.1.40069"/>
</dbReference>
<keyword evidence="4" id="KW-0862">Zinc</keyword>
<keyword evidence="2" id="KW-0479">Metal-binding</keyword>
<evidence type="ECO:0000256" key="2">
    <source>
        <dbReference type="ARBA" id="ARBA00022723"/>
    </source>
</evidence>
<protein>
    <submittedName>
        <fullName evidence="6">Uncharacterized protein</fullName>
    </submittedName>
</protein>
<dbReference type="InterPro" id="IPR012337">
    <property type="entry name" value="RNaseH-like_sf"/>
</dbReference>
<keyword evidence="5" id="KW-0539">Nucleus</keyword>
<proteinExistence type="predicted"/>